<protein>
    <recommendedName>
        <fullName evidence="3">Three-Cys-motif partner protein TcmP</fullName>
    </recommendedName>
</protein>
<dbReference type="EMBL" id="CP022188">
    <property type="protein sequence ID" value="AWI79456.1"/>
    <property type="molecule type" value="Genomic_DNA"/>
</dbReference>
<organism evidence="1 2">
    <name type="scientific">Parazoarcus communis</name>
    <dbReference type="NCBI Taxonomy" id="41977"/>
    <lineage>
        <taxon>Bacteria</taxon>
        <taxon>Pseudomonadati</taxon>
        <taxon>Pseudomonadota</taxon>
        <taxon>Betaproteobacteria</taxon>
        <taxon>Rhodocyclales</taxon>
        <taxon>Zoogloeaceae</taxon>
        <taxon>Parazoarcus</taxon>
    </lineage>
</organism>
<sequence length="284" mass="31690">MKSRRTFELAIHPDPCPYLPVERGPSGQGVGWWVPQVKHTCLAKYIGATRKAQAKFPKRVLIDPFCGPGRIQVRGESFTRDGGAMVAWRQSVSSDCPFTSVMVGDLDMARAVACDARLAAIGAPVQRFDGPAAETAPRMAEAVPRGALCLAYIDPYNLEYLSFSIIKRLARLPHIDFAVHFSLMDLTRNVDMELDPARDRFSEALPGWRDRVSGTISKKGLAPWFFQEWHQRISELGFSVSHEMPLVTDGQGRALYRLVFFSRHAFPDKIWGDIARGPNLALGF</sequence>
<proteinExistence type="predicted"/>
<evidence type="ECO:0000313" key="1">
    <source>
        <dbReference type="EMBL" id="AWI79456.1"/>
    </source>
</evidence>
<evidence type="ECO:0008006" key="3">
    <source>
        <dbReference type="Google" id="ProtNLM"/>
    </source>
</evidence>
<evidence type="ECO:0000313" key="2">
    <source>
        <dbReference type="Proteomes" id="UP000244902"/>
    </source>
</evidence>
<dbReference type="InterPro" id="IPR031009">
    <property type="entry name" value="Tcm_partner"/>
</dbReference>
<reference evidence="1 2" key="1">
    <citation type="submission" date="2017-06" db="EMBL/GenBank/DDBJ databases">
        <title>Azoarcus sp. TSNA42 complete genome sequence.</title>
        <authorList>
            <person name="Woo J.-H."/>
            <person name="Kim H.-S."/>
        </authorList>
    </citation>
    <scope>NUCLEOTIDE SEQUENCE [LARGE SCALE GENOMIC DNA]</scope>
    <source>
        <strain evidence="1 2">TSNA42</strain>
    </source>
</reference>
<dbReference type="OrthoDB" id="1551176at2"/>
<dbReference type="RefSeq" id="WP_108972346.1">
    <property type="nucleotide sequence ID" value="NZ_CP022188.1"/>
</dbReference>
<dbReference type="AlphaFoldDB" id="A0A2U8H2Q4"/>
<name>A0A2U8H2Q4_9RHOO</name>
<gene>
    <name evidence="1" type="ORF">CEW87_08790</name>
</gene>
<dbReference type="Proteomes" id="UP000244902">
    <property type="component" value="Chromosome"/>
</dbReference>
<accession>A0A2U8H2Q4</accession>
<dbReference type="NCBIfam" id="TIGR04474">
    <property type="entry name" value="tcm_partner"/>
    <property type="match status" value="1"/>
</dbReference>